<proteinExistence type="predicted"/>
<organism evidence="2 3">
    <name type="scientific">Halodesulfovibrio aestuarii</name>
    <dbReference type="NCBI Taxonomy" id="126333"/>
    <lineage>
        <taxon>Bacteria</taxon>
        <taxon>Pseudomonadati</taxon>
        <taxon>Thermodesulfobacteriota</taxon>
        <taxon>Desulfovibrionia</taxon>
        <taxon>Desulfovibrionales</taxon>
        <taxon>Desulfovibrionaceae</taxon>
        <taxon>Halodesulfovibrio</taxon>
    </lineage>
</organism>
<feature type="transmembrane region" description="Helical" evidence="1">
    <location>
        <begin position="63"/>
        <end position="81"/>
    </location>
</feature>
<dbReference type="EMBL" id="FQZR01000002">
    <property type="protein sequence ID" value="SHI83135.1"/>
    <property type="molecule type" value="Genomic_DNA"/>
</dbReference>
<dbReference type="RefSeq" id="WP_020002251.1">
    <property type="nucleotide sequence ID" value="NZ_CP192219.1"/>
</dbReference>
<evidence type="ECO:0000256" key="1">
    <source>
        <dbReference type="SAM" id="Phobius"/>
    </source>
</evidence>
<dbReference type="Proteomes" id="UP000184001">
    <property type="component" value="Unassembled WGS sequence"/>
</dbReference>
<protein>
    <submittedName>
        <fullName evidence="2">F1/F0 ATPase, subunit 2</fullName>
    </submittedName>
</protein>
<keyword evidence="1" id="KW-0472">Membrane</keyword>
<name>A0A8G2C8K4_9BACT</name>
<dbReference type="InterPro" id="IPR017581">
    <property type="entry name" value="AtpR-like"/>
</dbReference>
<accession>A0A8G2C8K4</accession>
<evidence type="ECO:0000313" key="3">
    <source>
        <dbReference type="Proteomes" id="UP000184001"/>
    </source>
</evidence>
<dbReference type="AlphaFoldDB" id="A0A8G2C8K4"/>
<keyword evidence="1" id="KW-0812">Transmembrane</keyword>
<evidence type="ECO:0000313" key="2">
    <source>
        <dbReference type="EMBL" id="SHI83135.1"/>
    </source>
</evidence>
<gene>
    <name evidence="2" type="ORF">SAMN05660830_01135</name>
</gene>
<keyword evidence="1" id="KW-1133">Transmembrane helix</keyword>
<dbReference type="Pfam" id="PF12966">
    <property type="entry name" value="AtpR"/>
    <property type="match status" value="1"/>
</dbReference>
<sequence>MKIVDIVIGLSMGGVLSCIHFGGLWLVLKRMPTSERPAFLFWTTTMARYGITLYGMYLALTMGGIVLVGACAGLYLARLMVVPRLADRLEKNGGSSLLRAAKE</sequence>
<comment type="caution">
    <text evidence="2">The sequence shown here is derived from an EMBL/GenBank/DDBJ whole genome shotgun (WGS) entry which is preliminary data.</text>
</comment>
<feature type="transmembrane region" description="Helical" evidence="1">
    <location>
        <begin position="6"/>
        <end position="27"/>
    </location>
</feature>
<dbReference type="PROSITE" id="PS51257">
    <property type="entry name" value="PROKAR_LIPOPROTEIN"/>
    <property type="match status" value="1"/>
</dbReference>
<reference evidence="2 3" key="1">
    <citation type="submission" date="2016-11" db="EMBL/GenBank/DDBJ databases">
        <authorList>
            <person name="Varghese N."/>
            <person name="Submissions S."/>
        </authorList>
    </citation>
    <scope>NUCLEOTIDE SEQUENCE [LARGE SCALE GENOMIC DNA]</scope>
    <source>
        <strain evidence="2 3">DSM 17919</strain>
    </source>
</reference>